<proteinExistence type="predicted"/>
<dbReference type="GO" id="GO:0005829">
    <property type="term" value="C:cytosol"/>
    <property type="evidence" value="ECO:0007669"/>
    <property type="project" value="TreeGrafter"/>
</dbReference>
<dbReference type="Pfam" id="PF01042">
    <property type="entry name" value="Ribonuc_L-PSP"/>
    <property type="match status" value="1"/>
</dbReference>
<name>X1GX85_9ZZZZ</name>
<dbReference type="InterPro" id="IPR006175">
    <property type="entry name" value="YjgF/YER057c/UK114"/>
</dbReference>
<protein>
    <submittedName>
        <fullName evidence="1">Uncharacterized protein</fullName>
    </submittedName>
</protein>
<dbReference type="PANTHER" id="PTHR11803:SF39">
    <property type="entry name" value="2-IMINOBUTANOATE_2-IMINOPROPANOATE DEAMINASE"/>
    <property type="match status" value="1"/>
</dbReference>
<dbReference type="PANTHER" id="PTHR11803">
    <property type="entry name" value="2-IMINOBUTANOATE/2-IMINOPROPANOATE DEAMINASE RIDA"/>
    <property type="match status" value="1"/>
</dbReference>
<accession>X1GX85</accession>
<dbReference type="GO" id="GO:0019239">
    <property type="term" value="F:deaminase activity"/>
    <property type="evidence" value="ECO:0007669"/>
    <property type="project" value="TreeGrafter"/>
</dbReference>
<gene>
    <name evidence="1" type="ORF">S03H2_29445</name>
</gene>
<dbReference type="Gene3D" id="3.30.1330.40">
    <property type="entry name" value="RutC-like"/>
    <property type="match status" value="1"/>
</dbReference>
<organism evidence="1">
    <name type="scientific">marine sediment metagenome</name>
    <dbReference type="NCBI Taxonomy" id="412755"/>
    <lineage>
        <taxon>unclassified sequences</taxon>
        <taxon>metagenomes</taxon>
        <taxon>ecological metagenomes</taxon>
    </lineage>
</organism>
<dbReference type="InterPro" id="IPR035959">
    <property type="entry name" value="RutC-like_sf"/>
</dbReference>
<dbReference type="SUPFAM" id="SSF55298">
    <property type="entry name" value="YjgF-like"/>
    <property type="match status" value="1"/>
</dbReference>
<evidence type="ECO:0000313" key="1">
    <source>
        <dbReference type="EMBL" id="GAH61787.1"/>
    </source>
</evidence>
<comment type="caution">
    <text evidence="1">The sequence shown here is derived from an EMBL/GenBank/DDBJ whole genome shotgun (WGS) entry which is preliminary data.</text>
</comment>
<dbReference type="AlphaFoldDB" id="X1GX85"/>
<dbReference type="CDD" id="cd00448">
    <property type="entry name" value="YjgF_YER057c_UK114_family"/>
    <property type="match status" value="1"/>
</dbReference>
<dbReference type="EMBL" id="BARU01017775">
    <property type="protein sequence ID" value="GAH61787.1"/>
    <property type="molecule type" value="Genomic_DNA"/>
</dbReference>
<sequence>MTGPLISRVIKAGNFLFLSGLTGDGPDTETQSRDIFEKMKKILEDSDSSMENIINATVYLTDLNDRPKHFNPVWSEYFTENPPTRTCIQVGLAHPAKVEVTVVAIISKK</sequence>
<reference evidence="1" key="1">
    <citation type="journal article" date="2014" name="Front. Microbiol.">
        <title>High frequency of phylogenetically diverse reductive dehalogenase-homologous genes in deep subseafloor sedimentary metagenomes.</title>
        <authorList>
            <person name="Kawai M."/>
            <person name="Futagami T."/>
            <person name="Toyoda A."/>
            <person name="Takaki Y."/>
            <person name="Nishi S."/>
            <person name="Hori S."/>
            <person name="Arai W."/>
            <person name="Tsubouchi T."/>
            <person name="Morono Y."/>
            <person name="Uchiyama I."/>
            <person name="Ito T."/>
            <person name="Fujiyama A."/>
            <person name="Inagaki F."/>
            <person name="Takami H."/>
        </authorList>
    </citation>
    <scope>NUCLEOTIDE SEQUENCE</scope>
    <source>
        <strain evidence="1">Expedition CK06-06</strain>
    </source>
</reference>